<comment type="subcellular location">
    <subcellularLocation>
        <location evidence="1">Membrane</location>
        <topology evidence="1">Multi-pass membrane protein</topology>
    </subcellularLocation>
</comment>
<evidence type="ECO:0000256" key="1">
    <source>
        <dbReference type="ARBA" id="ARBA00004141"/>
    </source>
</evidence>
<dbReference type="GO" id="GO:0072659">
    <property type="term" value="P:protein localization to plasma membrane"/>
    <property type="evidence" value="ECO:0007669"/>
    <property type="project" value="TreeGrafter"/>
</dbReference>
<keyword evidence="2 5" id="KW-0812">Transmembrane</keyword>
<feature type="transmembrane region" description="Helical" evidence="5">
    <location>
        <begin position="12"/>
        <end position="35"/>
    </location>
</feature>
<dbReference type="OrthoDB" id="5423111at2759"/>
<evidence type="ECO:0000256" key="2">
    <source>
        <dbReference type="ARBA" id="ARBA00022692"/>
    </source>
</evidence>
<keyword evidence="3 5" id="KW-1133">Transmembrane helix</keyword>
<gene>
    <name evidence="7" type="ORF">GOMPHAMPRED_001218</name>
</gene>
<evidence type="ECO:0000313" key="7">
    <source>
        <dbReference type="EMBL" id="CAF9917341.1"/>
    </source>
</evidence>
<reference evidence="7" key="1">
    <citation type="submission" date="2021-03" db="EMBL/GenBank/DDBJ databases">
        <authorList>
            <person name="Tagirdzhanova G."/>
        </authorList>
    </citation>
    <scope>NUCLEOTIDE SEQUENCE</scope>
</reference>
<proteinExistence type="predicted"/>
<organism evidence="7 8">
    <name type="scientific">Gomphillus americanus</name>
    <dbReference type="NCBI Taxonomy" id="1940652"/>
    <lineage>
        <taxon>Eukaryota</taxon>
        <taxon>Fungi</taxon>
        <taxon>Dikarya</taxon>
        <taxon>Ascomycota</taxon>
        <taxon>Pezizomycotina</taxon>
        <taxon>Lecanoromycetes</taxon>
        <taxon>OSLEUM clade</taxon>
        <taxon>Ostropomycetidae</taxon>
        <taxon>Ostropales</taxon>
        <taxon>Graphidaceae</taxon>
        <taxon>Gomphilloideae</taxon>
        <taxon>Gomphillus</taxon>
    </lineage>
</organism>
<feature type="domain" description="MARVEL" evidence="6">
    <location>
        <begin position="6"/>
        <end position="118"/>
    </location>
</feature>
<accession>A0A8H3F364</accession>
<dbReference type="AlphaFoldDB" id="A0A8H3F364"/>
<evidence type="ECO:0000256" key="5">
    <source>
        <dbReference type="SAM" id="Phobius"/>
    </source>
</evidence>
<dbReference type="Proteomes" id="UP000664169">
    <property type="component" value="Unassembled WGS sequence"/>
</dbReference>
<protein>
    <recommendedName>
        <fullName evidence="6">MARVEL domain-containing protein</fullName>
    </recommendedName>
</protein>
<comment type="caution">
    <text evidence="7">The sequence shown here is derived from an EMBL/GenBank/DDBJ whole genome shotgun (WGS) entry which is preliminary data.</text>
</comment>
<feature type="transmembrane region" description="Helical" evidence="5">
    <location>
        <begin position="104"/>
        <end position="127"/>
    </location>
</feature>
<dbReference type="PANTHER" id="PTHR28165:SF1">
    <property type="entry name" value="NON-CLASSICAL EXPORT PROTEIN 2-RELATED"/>
    <property type="match status" value="1"/>
</dbReference>
<dbReference type="PANTHER" id="PTHR28165">
    <property type="entry name" value="NON-CLASSICAL EXPORT PROTEIN 2-RELATED"/>
    <property type="match status" value="1"/>
</dbReference>
<dbReference type="InterPro" id="IPR052649">
    <property type="entry name" value="NCE102-like"/>
</dbReference>
<evidence type="ECO:0000256" key="4">
    <source>
        <dbReference type="ARBA" id="ARBA00023136"/>
    </source>
</evidence>
<evidence type="ECO:0000313" key="8">
    <source>
        <dbReference type="Proteomes" id="UP000664169"/>
    </source>
</evidence>
<name>A0A8H3F364_9LECA</name>
<keyword evidence="4 5" id="KW-0472">Membrane</keyword>
<dbReference type="InterPro" id="IPR008253">
    <property type="entry name" value="Marvel"/>
</dbReference>
<dbReference type="GO" id="GO:0070941">
    <property type="term" value="P:eisosome assembly"/>
    <property type="evidence" value="ECO:0007669"/>
    <property type="project" value="TreeGrafter"/>
</dbReference>
<dbReference type="GO" id="GO:0032126">
    <property type="term" value="C:eisosome"/>
    <property type="evidence" value="ECO:0007669"/>
    <property type="project" value="TreeGrafter"/>
</dbReference>
<feature type="transmembrane region" description="Helical" evidence="5">
    <location>
        <begin position="47"/>
        <end position="68"/>
    </location>
</feature>
<evidence type="ECO:0000256" key="3">
    <source>
        <dbReference type="ARBA" id="ARBA00022989"/>
    </source>
</evidence>
<keyword evidence="8" id="KW-1185">Reference proteome</keyword>
<dbReference type="Pfam" id="PF01284">
    <property type="entry name" value="MARVEL"/>
    <property type="match status" value="1"/>
</dbReference>
<sequence>MISLAIGGNPSIVNYDMFVAVFSMLTLVYSFLVAFKDGFAGHPMLPVALDGLNVLFFFCAGIATAAYLQTGSCNDETYRDTNYVTSGSWNNFQRCREAQAVTTFLWFNFALYVVSLIFSATGGSSSVNMRGMGGIRRGPAPTMSQV</sequence>
<dbReference type="GO" id="GO:0005886">
    <property type="term" value="C:plasma membrane"/>
    <property type="evidence" value="ECO:0007669"/>
    <property type="project" value="TreeGrafter"/>
</dbReference>
<dbReference type="EMBL" id="CAJPDQ010000012">
    <property type="protein sequence ID" value="CAF9917341.1"/>
    <property type="molecule type" value="Genomic_DNA"/>
</dbReference>
<evidence type="ECO:0000259" key="6">
    <source>
        <dbReference type="Pfam" id="PF01284"/>
    </source>
</evidence>